<organism evidence="1 2">
    <name type="scientific">Spirosoma profusum</name>
    <dbReference type="NCBI Taxonomy" id="2771354"/>
    <lineage>
        <taxon>Bacteria</taxon>
        <taxon>Pseudomonadati</taxon>
        <taxon>Bacteroidota</taxon>
        <taxon>Cytophagia</taxon>
        <taxon>Cytophagales</taxon>
        <taxon>Cytophagaceae</taxon>
        <taxon>Spirosoma</taxon>
    </lineage>
</organism>
<reference evidence="1" key="1">
    <citation type="submission" date="2020-09" db="EMBL/GenBank/DDBJ databases">
        <authorList>
            <person name="Kim M.K."/>
        </authorList>
    </citation>
    <scope>NUCLEOTIDE SEQUENCE</scope>
    <source>
        <strain evidence="1">BT702</strain>
    </source>
</reference>
<gene>
    <name evidence="1" type="ORF">IC229_33595</name>
</gene>
<name>A0A927GAI4_9BACT</name>
<dbReference type="AlphaFoldDB" id="A0A927GAI4"/>
<protein>
    <submittedName>
        <fullName evidence="1">Uncharacterized protein</fullName>
    </submittedName>
</protein>
<dbReference type="Proteomes" id="UP000598820">
    <property type="component" value="Unassembled WGS sequence"/>
</dbReference>
<sequence length="78" mass="9041">MSTIKLTRWMLDHYQQVVNTSGHDTRFVVVPHMVKDGLEKLTFERDKAGLTWTLRTPILIVSNEELGFDPDYNPYSTS</sequence>
<keyword evidence="2" id="KW-1185">Reference proteome</keyword>
<evidence type="ECO:0000313" key="1">
    <source>
        <dbReference type="EMBL" id="MBD2705591.1"/>
    </source>
</evidence>
<dbReference type="EMBL" id="JACWZY010000062">
    <property type="protein sequence ID" value="MBD2705591.1"/>
    <property type="molecule type" value="Genomic_DNA"/>
</dbReference>
<dbReference type="RefSeq" id="WP_190893171.1">
    <property type="nucleotide sequence ID" value="NZ_JACWZY010000062.1"/>
</dbReference>
<proteinExistence type="predicted"/>
<evidence type="ECO:0000313" key="2">
    <source>
        <dbReference type="Proteomes" id="UP000598820"/>
    </source>
</evidence>
<comment type="caution">
    <text evidence="1">The sequence shown here is derived from an EMBL/GenBank/DDBJ whole genome shotgun (WGS) entry which is preliminary data.</text>
</comment>
<accession>A0A927GAI4</accession>